<keyword evidence="1" id="KW-0175">Coiled coil</keyword>
<name>A0A7X0Y6G4_9LIST</name>
<feature type="coiled-coil region" evidence="1">
    <location>
        <begin position="349"/>
        <end position="376"/>
    </location>
</feature>
<evidence type="ECO:0000259" key="2">
    <source>
        <dbReference type="Pfam" id="PF18449"/>
    </source>
</evidence>
<dbReference type="EMBL" id="JAARWN010000029">
    <property type="protein sequence ID" value="MBC1937896.1"/>
    <property type="molecule type" value="Genomic_DNA"/>
</dbReference>
<sequence>MKIKKIFTTLALTSIVGTNFVTPIQALLVEAAEEAPNTIAMEPTSSFVNTPIGANLISQNFTMVNNKFKDYQISETGVITAPDPEQTPALTDDSGWLRTSPSANKAVSASNPFSFSTRDFGKSAQNYMFIATTITTEPGKLYQFKYDTKLYNLGGFASSPQNSVIGMKARVATHGSNVTYNSNSYSLAGNSAETLTNKGEIIEFRATSDKTVISAEMSYMNLDAVGGYHFAAMSNYSVTEIDEATNQEAREAITNLFVDQDVTGTITSTTDQAAIDAAKNLVAAVLSDSVKADLQNQLNDAQNQLDARLAEAAVHALTDDQNSILPTTDQTSIDEAQALLDNMPDSPQKTALQEQLEDVQAQLDTNNAALQAEKDRQDAASDAVKDLFTDNDTSSGTIKDTTDQEAIDAAKALVDAITDLTIKADLELDIAKAQSALDAKNEAIQAE</sequence>
<dbReference type="InterPro" id="IPR054544">
    <property type="entry name" value="Pest_crys_Cry1Aa_dom-IV"/>
</dbReference>
<evidence type="ECO:0000313" key="4">
    <source>
        <dbReference type="Proteomes" id="UP000535908"/>
    </source>
</evidence>
<gene>
    <name evidence="3" type="ORF">HCA69_16155</name>
</gene>
<organism evidence="3 4">
    <name type="scientific">Listeria grandensis</name>
    <dbReference type="NCBI Taxonomy" id="1494963"/>
    <lineage>
        <taxon>Bacteria</taxon>
        <taxon>Bacillati</taxon>
        <taxon>Bacillota</taxon>
        <taxon>Bacilli</taxon>
        <taxon>Bacillales</taxon>
        <taxon>Listeriaceae</taxon>
        <taxon>Listeria</taxon>
    </lineage>
</organism>
<feature type="non-terminal residue" evidence="3">
    <location>
        <position position="447"/>
    </location>
</feature>
<comment type="caution">
    <text evidence="3">The sequence shown here is derived from an EMBL/GenBank/DDBJ whole genome shotgun (WGS) entry which is preliminary data.</text>
</comment>
<reference evidence="3 4" key="1">
    <citation type="submission" date="2020-03" db="EMBL/GenBank/DDBJ databases">
        <title>Soil Listeria distribution.</title>
        <authorList>
            <person name="Liao J."/>
            <person name="Wiedmann M."/>
        </authorList>
    </citation>
    <scope>NUCLEOTIDE SEQUENCE [LARGE SCALE GENOMIC DNA]</scope>
    <source>
        <strain evidence="3 4">FSL L7-0741</strain>
    </source>
</reference>
<dbReference type="RefSeq" id="WP_260448778.1">
    <property type="nucleotide sequence ID" value="NZ_JAARWN010000029.1"/>
</dbReference>
<evidence type="ECO:0000256" key="1">
    <source>
        <dbReference type="SAM" id="Coils"/>
    </source>
</evidence>
<accession>A0A7X0Y6G4</accession>
<proteinExistence type="predicted"/>
<protein>
    <recommendedName>
        <fullName evidence="2">Pesticidal crystal protein Cry1Aa domain-containing protein</fullName>
    </recommendedName>
</protein>
<dbReference type="AlphaFoldDB" id="A0A7X0Y6G4"/>
<feature type="domain" description="Pesticidal crystal protein Cry1Aa" evidence="2">
    <location>
        <begin position="247"/>
        <end position="307"/>
    </location>
</feature>
<evidence type="ECO:0000313" key="3">
    <source>
        <dbReference type="EMBL" id="MBC1937896.1"/>
    </source>
</evidence>
<dbReference type="Proteomes" id="UP000535908">
    <property type="component" value="Unassembled WGS sequence"/>
</dbReference>
<feature type="domain" description="Pesticidal crystal protein Cry1Aa" evidence="2">
    <location>
        <begin position="377"/>
        <end position="439"/>
    </location>
</feature>
<dbReference type="Pfam" id="PF18449">
    <property type="entry name" value="Endotoxin_C2"/>
    <property type="match status" value="2"/>
</dbReference>